<dbReference type="RefSeq" id="WP_012963201.1">
    <property type="nucleotide sequence ID" value="NC_013799.1"/>
</dbReference>
<sequence>MDYFGQYMQMGRGLLAPIVDTIQRLALMKLQQQEQMSALQKRAEIVQNLASQLTSSLPSDTETKIENPPSFTLPTPTLFKPSSVSTVPQPSKITEQPKSPTEYAQELYEKTLPILAQANVYGLDFSPMLSNLIKKQEETFQSLNKFQTMTKVLPKLFPDMDQNTASYLALGIAQGDISVKDIKDLRKKDVQFIQAKSADGTVYVLGFDKDSGGQVFSAKIQPDLNLLQQITSVKEGAILRRELALEGARHANRMAEIQLEKSLQNNDTKYQHVKIRVPASQEEIKQNPVLGVQGKEIPALFDPRSGNFYDPVTKQQIDPRTGSPVSQSPNTRQPARSVFDLYRR</sequence>
<dbReference type="Proteomes" id="UP000002574">
    <property type="component" value="Chromosome"/>
</dbReference>
<accession>D3DGR7</accession>
<evidence type="ECO:0000313" key="4">
    <source>
        <dbReference type="Proteomes" id="UP000002574"/>
    </source>
</evidence>
<keyword evidence="4" id="KW-1185">Reference proteome</keyword>
<protein>
    <submittedName>
        <fullName evidence="3">Uncharacterized protein</fullName>
    </submittedName>
</protein>
<dbReference type="EMBL" id="AP011112">
    <property type="protein sequence ID" value="BAI69019.1"/>
    <property type="molecule type" value="Genomic_DNA"/>
</dbReference>
<feature type="compositionally biased region" description="Polar residues" evidence="2">
    <location>
        <begin position="313"/>
        <end position="334"/>
    </location>
</feature>
<organism evidence="3 4">
    <name type="scientific">Hydrogenobacter thermophilus (strain DSM 6534 / IAM 12695 / TK-6)</name>
    <dbReference type="NCBI Taxonomy" id="608538"/>
    <lineage>
        <taxon>Bacteria</taxon>
        <taxon>Pseudomonadati</taxon>
        <taxon>Aquificota</taxon>
        <taxon>Aquificia</taxon>
        <taxon>Aquificales</taxon>
        <taxon>Aquificaceae</taxon>
        <taxon>Hydrogenobacter</taxon>
    </lineage>
</organism>
<dbReference type="KEGG" id="hth:HTH_0557"/>
<feature type="region of interest" description="Disordered" evidence="2">
    <location>
        <begin position="303"/>
        <end position="344"/>
    </location>
</feature>
<dbReference type="STRING" id="608538.HTH_0557"/>
<evidence type="ECO:0000313" key="3">
    <source>
        <dbReference type="EMBL" id="BAI69019.1"/>
    </source>
</evidence>
<evidence type="ECO:0000256" key="2">
    <source>
        <dbReference type="SAM" id="MobiDB-lite"/>
    </source>
</evidence>
<proteinExistence type="predicted"/>
<dbReference type="KEGG" id="hte:Hydth_0555"/>
<dbReference type="AlphaFoldDB" id="D3DGR7"/>
<reference evidence="3 4" key="1">
    <citation type="journal article" date="2010" name="J. Bacteriol.">
        <title>Complete genome sequence of the thermophilic, obligately chemolithoautotrophic hydrogen-oxidizing bacterium Hydrogenobacter thermophilus TK-6.</title>
        <authorList>
            <person name="Arai H."/>
            <person name="Kanbe H."/>
            <person name="Ishii M."/>
            <person name="Igarashi Y."/>
        </authorList>
    </citation>
    <scope>NUCLEOTIDE SEQUENCE [LARGE SCALE GENOMIC DNA]</scope>
    <source>
        <strain evidence="4">DSM 6534 / IAM 12695 / TK-6 [Tokyo]</strain>
    </source>
</reference>
<feature type="region of interest" description="Disordered" evidence="2">
    <location>
        <begin position="81"/>
        <end position="100"/>
    </location>
</feature>
<feature type="compositionally biased region" description="Polar residues" evidence="2">
    <location>
        <begin position="84"/>
        <end position="99"/>
    </location>
</feature>
<evidence type="ECO:0000256" key="1">
    <source>
        <dbReference type="SAM" id="Coils"/>
    </source>
</evidence>
<feature type="coiled-coil region" evidence="1">
    <location>
        <begin position="22"/>
        <end position="49"/>
    </location>
</feature>
<name>D3DGR7_HYDTT</name>
<keyword evidence="1" id="KW-0175">Coiled coil</keyword>
<gene>
    <name evidence="3" type="ordered locus">HTH_0557</name>
</gene>